<dbReference type="Proteomes" id="UP000692954">
    <property type="component" value="Unassembled WGS sequence"/>
</dbReference>
<accession>A0A8S1QTG2</accession>
<dbReference type="AlphaFoldDB" id="A0A8S1QTG2"/>
<name>A0A8S1QTG2_9CILI</name>
<evidence type="ECO:0000313" key="2">
    <source>
        <dbReference type="Proteomes" id="UP000692954"/>
    </source>
</evidence>
<protein>
    <submittedName>
        <fullName evidence="1">Uncharacterized protein</fullName>
    </submittedName>
</protein>
<evidence type="ECO:0000313" key="1">
    <source>
        <dbReference type="EMBL" id="CAD8119056.1"/>
    </source>
</evidence>
<organism evidence="1 2">
    <name type="scientific">Paramecium sonneborni</name>
    <dbReference type="NCBI Taxonomy" id="65129"/>
    <lineage>
        <taxon>Eukaryota</taxon>
        <taxon>Sar</taxon>
        <taxon>Alveolata</taxon>
        <taxon>Ciliophora</taxon>
        <taxon>Intramacronucleata</taxon>
        <taxon>Oligohymenophorea</taxon>
        <taxon>Peniculida</taxon>
        <taxon>Parameciidae</taxon>
        <taxon>Paramecium</taxon>
    </lineage>
</organism>
<keyword evidence="2" id="KW-1185">Reference proteome</keyword>
<reference evidence="1" key="1">
    <citation type="submission" date="2021-01" db="EMBL/GenBank/DDBJ databases">
        <authorList>
            <consortium name="Genoscope - CEA"/>
            <person name="William W."/>
        </authorList>
    </citation>
    <scope>NUCLEOTIDE SEQUENCE</scope>
</reference>
<comment type="caution">
    <text evidence="1">The sequence shown here is derived from an EMBL/GenBank/DDBJ whole genome shotgun (WGS) entry which is preliminary data.</text>
</comment>
<dbReference type="EMBL" id="CAJJDN010000119">
    <property type="protein sequence ID" value="CAD8119056.1"/>
    <property type="molecule type" value="Genomic_DNA"/>
</dbReference>
<gene>
    <name evidence="1" type="ORF">PSON_ATCC_30995.1.T1190147</name>
</gene>
<sequence length="70" mass="9152">MQLLQYPLEQAVHQLEQPIHFIQEHKMYMYWLEYNQDSFYQYMCYIKNHQDNFQDYMKYKLYYFCKHYKK</sequence>
<proteinExistence type="predicted"/>